<dbReference type="RefSeq" id="WP_378287881.1">
    <property type="nucleotide sequence ID" value="NZ_JBHSON010000077.1"/>
</dbReference>
<dbReference type="PANTHER" id="PTHR18968">
    <property type="entry name" value="THIAMINE PYROPHOSPHATE ENZYMES"/>
    <property type="match status" value="1"/>
</dbReference>
<accession>A0ABW1ACG2</accession>
<dbReference type="CDD" id="cd07035">
    <property type="entry name" value="TPP_PYR_POX_like"/>
    <property type="match status" value="1"/>
</dbReference>
<comment type="similarity">
    <text evidence="1 3">Belongs to the TPP enzyme family.</text>
</comment>
<evidence type="ECO:0000313" key="8">
    <source>
        <dbReference type="Proteomes" id="UP001596074"/>
    </source>
</evidence>
<gene>
    <name evidence="7" type="ORF">ACFPZN_40455</name>
</gene>
<dbReference type="InterPro" id="IPR029035">
    <property type="entry name" value="DHS-like_NAD/FAD-binding_dom"/>
</dbReference>
<proteinExistence type="inferred from homology"/>
<dbReference type="InterPro" id="IPR012001">
    <property type="entry name" value="Thiamin_PyroP_enz_TPP-bd_dom"/>
</dbReference>
<evidence type="ECO:0000313" key="7">
    <source>
        <dbReference type="EMBL" id="MFC5751919.1"/>
    </source>
</evidence>
<dbReference type="InterPro" id="IPR045229">
    <property type="entry name" value="TPP_enz"/>
</dbReference>
<dbReference type="InterPro" id="IPR029061">
    <property type="entry name" value="THDP-binding"/>
</dbReference>
<dbReference type="SUPFAM" id="SSF52518">
    <property type="entry name" value="Thiamin diphosphate-binding fold (THDP-binding)"/>
    <property type="match status" value="2"/>
</dbReference>
<dbReference type="Pfam" id="PF02775">
    <property type="entry name" value="TPP_enzyme_C"/>
    <property type="match status" value="1"/>
</dbReference>
<sequence length="563" mass="58751">MLACEMIARYLRDAGVTVQFGLLGEGNIAVATALDQLGVRFVGARREDAAVSMADGWARRTGSVGFASVTQGPGFTNTVTALTEAARHGTPLVLLTGVTPRADLHNSQRFPTRELVALTGAGWRETRGLAFLADDVRAVFAGALTERRPYVLGVDTSLLYEVADSLLLTGELPETLPEHALSWRARPVTPSPEAIAAGAELLAAAKNPVILAGRGAAAPEAIDAVHRLAEHLDAPLATTLLGKGLLGGDRHIGICGGFATGRGADVIGAADLVLAVGCSLNLWTATELLDGSTIVHIDADPAAIGRWRVPDLGIVGDAHLTCEALLDDLRKNQGAARRAPAPLPPFNRVAEMRRPPGRPAEDDVRAPFLVGEVALAMRECFPPGAVLASDTGQATADIVAYVEPAGPDHFIYPIHAGSIGLGLGTAMGASLAGTGQWTVHFTGDGSLMMALQELATVAEQRLRLIIVVLDDGGYGAEVQYTRGRGIPSHLAAVPHPDLAALAPAFGLDYHRIDTLADLRGVRTIAAGDGGPALVHVPIDPDSASRFFRDYSSVPKVAGWDGGR</sequence>
<dbReference type="Pfam" id="PF00205">
    <property type="entry name" value="TPP_enzyme_M"/>
    <property type="match status" value="1"/>
</dbReference>
<evidence type="ECO:0000259" key="5">
    <source>
        <dbReference type="Pfam" id="PF02775"/>
    </source>
</evidence>
<evidence type="ECO:0000259" key="4">
    <source>
        <dbReference type="Pfam" id="PF00205"/>
    </source>
</evidence>
<dbReference type="PANTHER" id="PTHR18968:SF13">
    <property type="entry name" value="ACETOLACTATE SYNTHASE CATALYTIC SUBUNIT, MITOCHONDRIAL"/>
    <property type="match status" value="1"/>
</dbReference>
<dbReference type="InterPro" id="IPR011766">
    <property type="entry name" value="TPP_enzyme_TPP-bd"/>
</dbReference>
<feature type="domain" description="Thiamine pyrophosphate enzyme N-terminal TPP-binding" evidence="6">
    <location>
        <begin position="5"/>
        <end position="105"/>
    </location>
</feature>
<name>A0ABW1ACG2_9ACTN</name>
<feature type="domain" description="Thiamine pyrophosphate enzyme central" evidence="4">
    <location>
        <begin position="196"/>
        <end position="325"/>
    </location>
</feature>
<dbReference type="Gene3D" id="3.40.50.1220">
    <property type="entry name" value="TPP-binding domain"/>
    <property type="match status" value="1"/>
</dbReference>
<evidence type="ECO:0000256" key="1">
    <source>
        <dbReference type="ARBA" id="ARBA00007812"/>
    </source>
</evidence>
<reference evidence="8" key="1">
    <citation type="journal article" date="2019" name="Int. J. Syst. Evol. Microbiol.">
        <title>The Global Catalogue of Microorganisms (GCM) 10K type strain sequencing project: providing services to taxonomists for standard genome sequencing and annotation.</title>
        <authorList>
            <consortium name="The Broad Institute Genomics Platform"/>
            <consortium name="The Broad Institute Genome Sequencing Center for Infectious Disease"/>
            <person name="Wu L."/>
            <person name="Ma J."/>
        </authorList>
    </citation>
    <scope>NUCLEOTIDE SEQUENCE [LARGE SCALE GENOMIC DNA]</scope>
    <source>
        <strain evidence="8">KCTC 42087</strain>
    </source>
</reference>
<feature type="domain" description="Thiamine pyrophosphate enzyme TPP-binding" evidence="5">
    <location>
        <begin position="390"/>
        <end position="536"/>
    </location>
</feature>
<dbReference type="CDD" id="cd00568">
    <property type="entry name" value="TPP_enzymes"/>
    <property type="match status" value="1"/>
</dbReference>
<dbReference type="EMBL" id="JBHSON010000077">
    <property type="protein sequence ID" value="MFC5751919.1"/>
    <property type="molecule type" value="Genomic_DNA"/>
</dbReference>
<dbReference type="SUPFAM" id="SSF52467">
    <property type="entry name" value="DHS-like NAD/FAD-binding domain"/>
    <property type="match status" value="1"/>
</dbReference>
<evidence type="ECO:0000259" key="6">
    <source>
        <dbReference type="Pfam" id="PF02776"/>
    </source>
</evidence>
<evidence type="ECO:0000256" key="2">
    <source>
        <dbReference type="ARBA" id="ARBA00023052"/>
    </source>
</evidence>
<evidence type="ECO:0000256" key="3">
    <source>
        <dbReference type="RuleBase" id="RU362132"/>
    </source>
</evidence>
<dbReference type="InterPro" id="IPR012000">
    <property type="entry name" value="Thiamin_PyroP_enz_cen_dom"/>
</dbReference>
<dbReference type="Proteomes" id="UP001596074">
    <property type="component" value="Unassembled WGS sequence"/>
</dbReference>
<keyword evidence="2 3" id="KW-0786">Thiamine pyrophosphate</keyword>
<comment type="caution">
    <text evidence="7">The sequence shown here is derived from an EMBL/GenBank/DDBJ whole genome shotgun (WGS) entry which is preliminary data.</text>
</comment>
<dbReference type="Pfam" id="PF02776">
    <property type="entry name" value="TPP_enzyme_N"/>
    <property type="match status" value="1"/>
</dbReference>
<dbReference type="Gene3D" id="3.40.50.970">
    <property type="match status" value="2"/>
</dbReference>
<organism evidence="7 8">
    <name type="scientific">Actinomadura rugatobispora</name>
    <dbReference type="NCBI Taxonomy" id="1994"/>
    <lineage>
        <taxon>Bacteria</taxon>
        <taxon>Bacillati</taxon>
        <taxon>Actinomycetota</taxon>
        <taxon>Actinomycetes</taxon>
        <taxon>Streptosporangiales</taxon>
        <taxon>Thermomonosporaceae</taxon>
        <taxon>Actinomadura</taxon>
    </lineage>
</organism>
<protein>
    <submittedName>
        <fullName evidence="7">Thiamine pyrophosphate-binding protein</fullName>
    </submittedName>
</protein>
<keyword evidence="8" id="KW-1185">Reference proteome</keyword>